<dbReference type="AlphaFoldDB" id="A0A2A2H6V6"/>
<comment type="caution">
    <text evidence="1">The sequence shown here is derived from an EMBL/GenBank/DDBJ whole genome shotgun (WGS) entry which is preliminary data.</text>
</comment>
<dbReference type="EMBL" id="LMVM01000012">
    <property type="protein sequence ID" value="PAV05010.1"/>
    <property type="molecule type" value="Genomic_DNA"/>
</dbReference>
<reference evidence="1 2" key="1">
    <citation type="journal article" date="2017" name="BMC Genomics">
        <title>Genomic analysis of methanogenic archaea reveals a shift towards energy conservation.</title>
        <authorList>
            <person name="Gilmore S.P."/>
            <person name="Henske J.K."/>
            <person name="Sexton J.A."/>
            <person name="Solomon K.V."/>
            <person name="Seppala S."/>
            <person name="Yoo J.I."/>
            <person name="Huyett L.M."/>
            <person name="Pressman A."/>
            <person name="Cogan J.Z."/>
            <person name="Kivenson V."/>
            <person name="Peng X."/>
            <person name="Tan Y."/>
            <person name="Valentine D.L."/>
            <person name="O'Malley M.A."/>
        </authorList>
    </citation>
    <scope>NUCLEOTIDE SEQUENCE [LARGE SCALE GENOMIC DNA]</scope>
    <source>
        <strain evidence="1 2">M.o.H.</strain>
    </source>
</reference>
<name>A0A2A2H6V6_METBR</name>
<evidence type="ECO:0000313" key="1">
    <source>
        <dbReference type="EMBL" id="PAV05010.1"/>
    </source>
</evidence>
<dbReference type="OrthoDB" id="373138at2157"/>
<dbReference type="RefSeq" id="WP_069584255.1">
    <property type="nucleotide sequence ID" value="NZ_LMVM01000012.1"/>
</dbReference>
<keyword evidence="2" id="KW-1185">Reference proteome</keyword>
<protein>
    <submittedName>
        <fullName evidence="1">Uncharacterized protein</fullName>
    </submittedName>
</protein>
<dbReference type="Proteomes" id="UP000217784">
    <property type="component" value="Unassembled WGS sequence"/>
</dbReference>
<proteinExistence type="predicted"/>
<gene>
    <name evidence="1" type="ORF">ASJ80_11955</name>
</gene>
<accession>A0A2A2H6V6</accession>
<evidence type="ECO:0000313" key="2">
    <source>
        <dbReference type="Proteomes" id="UP000217784"/>
    </source>
</evidence>
<sequence>MEIVKDRKPMIFGNFHYGSIGINPKYLVIWYLFEKDSDLKEAEASGLVDELKKLTLMELKNNSYPESALSEIQIAFTSDEDIQKETGGNYWYYFK</sequence>
<organism evidence="1 2">
    <name type="scientific">Methanobacterium bryantii</name>
    <dbReference type="NCBI Taxonomy" id="2161"/>
    <lineage>
        <taxon>Archaea</taxon>
        <taxon>Methanobacteriati</taxon>
        <taxon>Methanobacteriota</taxon>
        <taxon>Methanomada group</taxon>
        <taxon>Methanobacteria</taxon>
        <taxon>Methanobacteriales</taxon>
        <taxon>Methanobacteriaceae</taxon>
        <taxon>Methanobacterium</taxon>
    </lineage>
</organism>